<protein>
    <submittedName>
        <fullName evidence="2">Uncharacterized protein</fullName>
    </submittedName>
</protein>
<gene>
    <name evidence="2" type="ORF">Tcan_15252</name>
    <name evidence="3" type="ORF">TCNE_LOCUS276</name>
</gene>
<evidence type="ECO:0000313" key="2">
    <source>
        <dbReference type="EMBL" id="KHN81780.1"/>
    </source>
</evidence>
<evidence type="ECO:0000313" key="3">
    <source>
        <dbReference type="EMBL" id="VDM23944.1"/>
    </source>
</evidence>
<dbReference type="AlphaFoldDB" id="A0A0B2VL98"/>
<reference evidence="2 4" key="1">
    <citation type="submission" date="2014-11" db="EMBL/GenBank/DDBJ databases">
        <title>Genetic blueprint of the zoonotic pathogen Toxocara canis.</title>
        <authorList>
            <person name="Zhu X.-Q."/>
            <person name="Korhonen P.K."/>
            <person name="Cai H."/>
            <person name="Young N.D."/>
            <person name="Nejsum P."/>
            <person name="von Samson-Himmelstjerna G."/>
            <person name="Boag P.R."/>
            <person name="Tan P."/>
            <person name="Li Q."/>
            <person name="Min J."/>
            <person name="Yang Y."/>
            <person name="Wang X."/>
            <person name="Fang X."/>
            <person name="Hall R.S."/>
            <person name="Hofmann A."/>
            <person name="Sternberg P.W."/>
            <person name="Jex A.R."/>
            <person name="Gasser R.B."/>
        </authorList>
    </citation>
    <scope>NUCLEOTIDE SEQUENCE [LARGE SCALE GENOMIC DNA]</scope>
    <source>
        <strain evidence="2">PN_DK_2014</strain>
    </source>
</reference>
<keyword evidence="4" id="KW-1185">Reference proteome</keyword>
<reference evidence="3" key="2">
    <citation type="submission" date="2018-11" db="EMBL/GenBank/DDBJ databases">
        <authorList>
            <consortium name="Pathogen Informatics"/>
        </authorList>
    </citation>
    <scope>NUCLEOTIDE SEQUENCE [LARGE SCALE GENOMIC DNA]</scope>
</reference>
<dbReference type="Proteomes" id="UP000031036">
    <property type="component" value="Unassembled WGS sequence"/>
</dbReference>
<accession>A0A0B2VL98</accession>
<dbReference type="EMBL" id="UYWY01000111">
    <property type="protein sequence ID" value="VDM23944.1"/>
    <property type="molecule type" value="Genomic_DNA"/>
</dbReference>
<name>A0A0B2VL98_TOXCA</name>
<evidence type="ECO:0000313" key="4">
    <source>
        <dbReference type="Proteomes" id="UP000031036"/>
    </source>
</evidence>
<organism evidence="2 4">
    <name type="scientific">Toxocara canis</name>
    <name type="common">Canine roundworm</name>
    <dbReference type="NCBI Taxonomy" id="6265"/>
    <lineage>
        <taxon>Eukaryota</taxon>
        <taxon>Metazoa</taxon>
        <taxon>Ecdysozoa</taxon>
        <taxon>Nematoda</taxon>
        <taxon>Chromadorea</taxon>
        <taxon>Rhabditida</taxon>
        <taxon>Spirurina</taxon>
        <taxon>Ascaridomorpha</taxon>
        <taxon>Ascaridoidea</taxon>
        <taxon>Toxocaridae</taxon>
        <taxon>Toxocara</taxon>
    </lineage>
</organism>
<feature type="region of interest" description="Disordered" evidence="1">
    <location>
        <begin position="126"/>
        <end position="145"/>
    </location>
</feature>
<dbReference type="EMBL" id="JPKZ01001474">
    <property type="protein sequence ID" value="KHN81780.1"/>
    <property type="molecule type" value="Genomic_DNA"/>
</dbReference>
<sequence length="145" mass="15877">MISILNCGGDQAEEFFASARRSSLFSNARRPTFAVSYAPSGRVFIDGQPQRKTTAEQMWDELLKLFSTNSALQNALLLPALSHISRSDGEIFKKIRFAKRQHTVKCAAEMASDEFLVTTDEGFEGSKSALQSAEQDELKGGGALP</sequence>
<proteinExistence type="predicted"/>
<evidence type="ECO:0000256" key="1">
    <source>
        <dbReference type="SAM" id="MobiDB-lite"/>
    </source>
</evidence>